<keyword evidence="1" id="KW-0472">Membrane</keyword>
<dbReference type="AlphaFoldDB" id="D4YLW8"/>
<keyword evidence="3" id="KW-1185">Reference proteome</keyword>
<comment type="caution">
    <text evidence="2">The sequence shown here is derived from an EMBL/GenBank/DDBJ whole genome shotgun (WGS) entry which is preliminary data.</text>
</comment>
<dbReference type="EMBL" id="ADNU01000023">
    <property type="protein sequence ID" value="EFG47851.1"/>
    <property type="molecule type" value="Genomic_DNA"/>
</dbReference>
<evidence type="ECO:0000313" key="3">
    <source>
        <dbReference type="Proteomes" id="UP000005714"/>
    </source>
</evidence>
<name>D4YLW8_9MICO</name>
<keyword evidence="1" id="KW-1133">Transmembrane helix</keyword>
<dbReference type="STRING" id="585530.HMPREF0183_0928"/>
<proteinExistence type="predicted"/>
<accession>D4YLW8</accession>
<keyword evidence="1" id="KW-0812">Transmembrane</keyword>
<dbReference type="eggNOG" id="ENOG5031XD0">
    <property type="taxonomic scope" value="Bacteria"/>
</dbReference>
<sequence>MGAAGAAGLVEAFRLSEPIQTVFQVPIVIAFLVGVIGFTGALGIPLPWPFVPRWVVKIRKTKRARARQRRVEKRANKKKSRGTE</sequence>
<dbReference type="Proteomes" id="UP000005714">
    <property type="component" value="Unassembled WGS sequence"/>
</dbReference>
<protein>
    <submittedName>
        <fullName evidence="2">Uncharacterized protein</fullName>
    </submittedName>
</protein>
<gene>
    <name evidence="2" type="ORF">HMPREF0183_0928</name>
</gene>
<feature type="transmembrane region" description="Helical" evidence="1">
    <location>
        <begin position="23"/>
        <end position="51"/>
    </location>
</feature>
<organism evidence="2 3">
    <name type="scientific">Brevibacterium mcbrellneri ATCC 49030</name>
    <dbReference type="NCBI Taxonomy" id="585530"/>
    <lineage>
        <taxon>Bacteria</taxon>
        <taxon>Bacillati</taxon>
        <taxon>Actinomycetota</taxon>
        <taxon>Actinomycetes</taxon>
        <taxon>Micrococcales</taxon>
        <taxon>Brevibacteriaceae</taxon>
        <taxon>Brevibacterium</taxon>
    </lineage>
</organism>
<evidence type="ECO:0000256" key="1">
    <source>
        <dbReference type="SAM" id="Phobius"/>
    </source>
</evidence>
<evidence type="ECO:0000313" key="2">
    <source>
        <dbReference type="EMBL" id="EFG47851.1"/>
    </source>
</evidence>
<reference evidence="2 3" key="1">
    <citation type="submission" date="2010-04" db="EMBL/GenBank/DDBJ databases">
        <authorList>
            <person name="Qin X."/>
            <person name="Bachman B."/>
            <person name="Battles P."/>
            <person name="Bell A."/>
            <person name="Bess C."/>
            <person name="Bickham C."/>
            <person name="Chaboub L."/>
            <person name="Chen D."/>
            <person name="Coyle M."/>
            <person name="Deiros D.R."/>
            <person name="Dinh H."/>
            <person name="Forbes L."/>
            <person name="Fowler G."/>
            <person name="Francisco L."/>
            <person name="Fu Q."/>
            <person name="Gubbala S."/>
            <person name="Hale W."/>
            <person name="Han Y."/>
            <person name="Hemphill L."/>
            <person name="Highlander S.K."/>
            <person name="Hirani K."/>
            <person name="Hogues M."/>
            <person name="Jackson L."/>
            <person name="Jakkamsetti A."/>
            <person name="Javaid M."/>
            <person name="Jiang H."/>
            <person name="Korchina V."/>
            <person name="Kovar C."/>
            <person name="Lara F."/>
            <person name="Lee S."/>
            <person name="Mata R."/>
            <person name="Mathew T."/>
            <person name="Moen C."/>
            <person name="Morales K."/>
            <person name="Munidasa M."/>
            <person name="Nazareth L."/>
            <person name="Ngo R."/>
            <person name="Nguyen L."/>
            <person name="Okwuonu G."/>
            <person name="Ongeri F."/>
            <person name="Patil S."/>
            <person name="Petrosino J."/>
            <person name="Pham C."/>
            <person name="Pham P."/>
            <person name="Pu L.-L."/>
            <person name="Puazo M."/>
            <person name="Raj R."/>
            <person name="Reid J."/>
            <person name="Rouhana J."/>
            <person name="Saada N."/>
            <person name="Shang Y."/>
            <person name="Simmons D."/>
            <person name="Thornton R."/>
            <person name="Warren J."/>
            <person name="Weissenberger G."/>
            <person name="Zhang J."/>
            <person name="Zhang L."/>
            <person name="Zhou C."/>
            <person name="Zhu D."/>
            <person name="Muzny D."/>
            <person name="Worley K."/>
            <person name="Gibbs R."/>
        </authorList>
    </citation>
    <scope>NUCLEOTIDE SEQUENCE [LARGE SCALE GENOMIC DNA]</scope>
    <source>
        <strain evidence="2 3">ATCC 49030</strain>
    </source>
</reference>